<keyword evidence="2" id="KW-0503">Monooxygenase</keyword>
<comment type="caution">
    <text evidence="2">The sequence shown here is derived from an EMBL/GenBank/DDBJ whole genome shotgun (WGS) entry which is preliminary data.</text>
</comment>
<keyword evidence="1" id="KW-1133">Transmembrane helix</keyword>
<gene>
    <name evidence="2" type="ORF">GMD78_04965</name>
</gene>
<evidence type="ECO:0000256" key="1">
    <source>
        <dbReference type="SAM" id="Phobius"/>
    </source>
</evidence>
<keyword evidence="3" id="KW-1185">Reference proteome</keyword>
<evidence type="ECO:0000313" key="2">
    <source>
        <dbReference type="EMBL" id="MUK87752.1"/>
    </source>
</evidence>
<keyword evidence="1" id="KW-0472">Membrane</keyword>
<feature type="transmembrane region" description="Helical" evidence="1">
    <location>
        <begin position="219"/>
        <end position="237"/>
    </location>
</feature>
<dbReference type="GO" id="GO:0004497">
    <property type="term" value="F:monooxygenase activity"/>
    <property type="evidence" value="ECO:0007669"/>
    <property type="project" value="UniProtKB-KW"/>
</dbReference>
<feature type="transmembrane region" description="Helical" evidence="1">
    <location>
        <begin position="155"/>
        <end position="172"/>
    </location>
</feature>
<protein>
    <submittedName>
        <fullName evidence="2">Beta-carotene 15,15'-monooxygenase</fullName>
    </submittedName>
</protein>
<dbReference type="Proteomes" id="UP000469125">
    <property type="component" value="Unassembled WGS sequence"/>
</dbReference>
<feature type="transmembrane region" description="Helical" evidence="1">
    <location>
        <begin position="70"/>
        <end position="91"/>
    </location>
</feature>
<evidence type="ECO:0000313" key="3">
    <source>
        <dbReference type="Proteomes" id="UP000469125"/>
    </source>
</evidence>
<feature type="transmembrane region" description="Helical" evidence="1">
    <location>
        <begin position="192"/>
        <end position="213"/>
    </location>
</feature>
<feature type="transmembrane region" description="Helical" evidence="1">
    <location>
        <begin position="12"/>
        <end position="36"/>
    </location>
</feature>
<feature type="transmembrane region" description="Helical" evidence="1">
    <location>
        <begin position="42"/>
        <end position="63"/>
    </location>
</feature>
<keyword evidence="1" id="KW-0812">Transmembrane</keyword>
<accession>A0A6N8FDL4</accession>
<reference evidence="2 3" key="1">
    <citation type="submission" date="2019-11" db="EMBL/GenBank/DDBJ databases">
        <authorList>
            <person name="Li X."/>
        </authorList>
    </citation>
    <scope>NUCLEOTIDE SEQUENCE [LARGE SCALE GENOMIC DNA]</scope>
    <source>
        <strain evidence="2 3">L9</strain>
    </source>
</reference>
<name>A0A6N8FDL4_9BACI</name>
<dbReference type="RefSeq" id="WP_155667647.1">
    <property type="nucleotide sequence ID" value="NZ_WOCA01000003.1"/>
</dbReference>
<dbReference type="AlphaFoldDB" id="A0A6N8FDL4"/>
<organism evidence="2 3">
    <name type="scientific">Ornithinibacillus caprae</name>
    <dbReference type="NCBI Taxonomy" id="2678566"/>
    <lineage>
        <taxon>Bacteria</taxon>
        <taxon>Bacillati</taxon>
        <taxon>Bacillota</taxon>
        <taxon>Bacilli</taxon>
        <taxon>Bacillales</taxon>
        <taxon>Bacillaceae</taxon>
        <taxon>Ornithinibacillus</taxon>
    </lineage>
</organism>
<sequence>MVLKRELLHHGWLLFLFAVVGSNVVLYHTTFGVRIIPQDSNGVVIGSMIDLAIISPILYVTWMRKWSWKYILMTMAAGLILMRFLIPMQYLEPFATITWVGFAIEGLLVAVELFIIVSLVKYLPRIIQTVKQSTLPVIFSFHHAVAANVKHSPVIQVICSGMLMLYFAFACWKKQPRLDDSTFTLHRKTSFIAFQVMLIHAIIIETIGIHWWLHHWSPILSYILLILNIYSVILLVGDIQAVRLNPVLVTDKKLYISLGFMKRMEIEWSNVEKLIDDPQVLGEKPTKETIEFIAKDLEKLQYTVILQLKQPTYAALFLGVKRKYSRIAIRVDEPEKFMKVILEKVA</sequence>
<feature type="transmembrane region" description="Helical" evidence="1">
    <location>
        <begin position="97"/>
        <end position="120"/>
    </location>
</feature>
<dbReference type="EMBL" id="WOCA01000003">
    <property type="protein sequence ID" value="MUK87752.1"/>
    <property type="molecule type" value="Genomic_DNA"/>
</dbReference>
<proteinExistence type="predicted"/>
<keyword evidence="2" id="KW-0560">Oxidoreductase</keyword>